<keyword evidence="4" id="KW-1185">Reference proteome</keyword>
<evidence type="ECO:0000256" key="1">
    <source>
        <dbReference type="SAM" id="SignalP"/>
    </source>
</evidence>
<reference evidence="3 4" key="1">
    <citation type="journal article" date="2019" name="Genome Biol. Evol.">
        <title>Insights into the evolution of the New World diploid cottons (Gossypium, subgenus Houzingenia) based on genome sequencing.</title>
        <authorList>
            <person name="Grover C.E."/>
            <person name="Arick M.A. 2nd"/>
            <person name="Thrash A."/>
            <person name="Conover J.L."/>
            <person name="Sanders W.S."/>
            <person name="Peterson D.G."/>
            <person name="Frelichowski J.E."/>
            <person name="Scheffler J.A."/>
            <person name="Scheffler B.E."/>
            <person name="Wendel J.F."/>
        </authorList>
    </citation>
    <scope>NUCLEOTIDE SEQUENCE [LARGE SCALE GENOMIC DNA]</scope>
    <source>
        <strain evidence="3">5</strain>
        <tissue evidence="3">Leaf</tissue>
    </source>
</reference>
<dbReference type="PROSITE" id="PS51782">
    <property type="entry name" value="LYSM"/>
    <property type="match status" value="2"/>
</dbReference>
<proteinExistence type="predicted"/>
<dbReference type="Gene3D" id="3.10.350.10">
    <property type="entry name" value="LysM domain"/>
    <property type="match status" value="2"/>
</dbReference>
<dbReference type="EMBL" id="JABEZY010000008">
    <property type="protein sequence ID" value="MBA0743151.1"/>
    <property type="molecule type" value="Genomic_DNA"/>
</dbReference>
<name>A0A7J9C3U3_GOSGO</name>
<dbReference type="InterPro" id="IPR018392">
    <property type="entry name" value="LysM"/>
</dbReference>
<dbReference type="OrthoDB" id="2107166at2759"/>
<accession>A0A7J9C3U3</accession>
<dbReference type="PANTHER" id="PTHR33734:SF11">
    <property type="entry name" value="LYSM DOMAIN-CONTAINING GPI-ANCHORED PROTEIN 2"/>
    <property type="match status" value="1"/>
</dbReference>
<protein>
    <recommendedName>
        <fullName evidence="2">LysM domain-containing protein</fullName>
    </recommendedName>
</protein>
<dbReference type="Pfam" id="PF01476">
    <property type="entry name" value="LysM"/>
    <property type="match status" value="2"/>
</dbReference>
<dbReference type="SMART" id="SM00257">
    <property type="entry name" value="LysM"/>
    <property type="match status" value="2"/>
</dbReference>
<feature type="signal peptide" evidence="1">
    <location>
        <begin position="1"/>
        <end position="20"/>
    </location>
</feature>
<feature type="domain" description="LysM" evidence="2">
    <location>
        <begin position="103"/>
        <end position="150"/>
    </location>
</feature>
<dbReference type="PANTHER" id="PTHR33734">
    <property type="entry name" value="LYSM DOMAIN-CONTAINING GPI-ANCHORED PROTEIN 2"/>
    <property type="match status" value="1"/>
</dbReference>
<dbReference type="InterPro" id="IPR036779">
    <property type="entry name" value="LysM_dom_sf"/>
</dbReference>
<dbReference type="AlphaFoldDB" id="A0A7J9C3U3"/>
<dbReference type="SUPFAM" id="SSF54106">
    <property type="entry name" value="LysM domain"/>
    <property type="match status" value="2"/>
</dbReference>
<gene>
    <name evidence="3" type="ORF">Gogos_005866</name>
</gene>
<dbReference type="Proteomes" id="UP000593579">
    <property type="component" value="Unassembled WGS sequence"/>
</dbReference>
<evidence type="ECO:0000313" key="4">
    <source>
        <dbReference type="Proteomes" id="UP000593579"/>
    </source>
</evidence>
<comment type="caution">
    <text evidence="3">The sequence shown here is derived from an EMBL/GenBank/DDBJ whole genome shotgun (WGS) entry which is preliminary data.</text>
</comment>
<feature type="domain" description="LysM" evidence="2">
    <location>
        <begin position="167"/>
        <end position="211"/>
    </location>
</feature>
<keyword evidence="1" id="KW-0732">Signal</keyword>
<dbReference type="CDD" id="cd00118">
    <property type="entry name" value="LysM"/>
    <property type="match status" value="1"/>
</dbReference>
<evidence type="ECO:0000259" key="2">
    <source>
        <dbReference type="PROSITE" id="PS51782"/>
    </source>
</evidence>
<organism evidence="3 4">
    <name type="scientific">Gossypium gossypioides</name>
    <name type="common">Mexican cotton</name>
    <name type="synonym">Selera gossypioides</name>
    <dbReference type="NCBI Taxonomy" id="34282"/>
    <lineage>
        <taxon>Eukaryota</taxon>
        <taxon>Viridiplantae</taxon>
        <taxon>Streptophyta</taxon>
        <taxon>Embryophyta</taxon>
        <taxon>Tracheophyta</taxon>
        <taxon>Spermatophyta</taxon>
        <taxon>Magnoliopsida</taxon>
        <taxon>eudicotyledons</taxon>
        <taxon>Gunneridae</taxon>
        <taxon>Pentapetalae</taxon>
        <taxon>rosids</taxon>
        <taxon>malvids</taxon>
        <taxon>Malvales</taxon>
        <taxon>Malvaceae</taxon>
        <taxon>Malvoideae</taxon>
        <taxon>Gossypium</taxon>
    </lineage>
</organism>
<evidence type="ECO:0000313" key="3">
    <source>
        <dbReference type="EMBL" id="MBA0743151.1"/>
    </source>
</evidence>
<feature type="chain" id="PRO_5029807520" description="LysM domain-containing protein" evidence="1">
    <location>
        <begin position="21"/>
        <end position="383"/>
    </location>
</feature>
<sequence length="383" mass="41169">MGFALLPVLVSVLTIQYSAAQSFKCSSSYPSTCHALVGYITVNNTNLGAIQSLFSVKNLRSLLGANNLPLNTKRSYAIPAQQVIKVPINCLCNNNTGTSSGAPIYTVQPGDGLYHIAAEVFSRLLLFQQIAAANNIRDVNLITIGDKLKIPLPCSCDEVDGQKVVHYAHMVKSGSSLGEIAQEFGTNEETLARINGIKADSDLKADQPIDVPLKACNSSISGDSFDFPLLAANGTYLFTANGCVKCMCDAANNWTKVYIFKPLTISGILALQSANFHIIYNYAVLVRLHCEPSQNKPSKWDTCPSMKCQGAEGLSIGNSTAAGCNRSTCSYAGFNNSTIMTTLVQDSSSCSRTASPPSNDVSRINSSWDCLFILVVLCFHLFQ</sequence>